<proteinExistence type="inferred from homology"/>
<comment type="caution">
    <text evidence="7">The sequence shown here is derived from an EMBL/GenBank/DDBJ whole genome shotgun (WGS) entry which is preliminary data.</text>
</comment>
<evidence type="ECO:0000256" key="2">
    <source>
        <dbReference type="ARBA" id="ARBA00007441"/>
    </source>
</evidence>
<evidence type="ECO:0000256" key="1">
    <source>
        <dbReference type="ARBA" id="ARBA00001933"/>
    </source>
</evidence>
<dbReference type="SUPFAM" id="SSF53383">
    <property type="entry name" value="PLP-dependent transferases"/>
    <property type="match status" value="1"/>
</dbReference>
<gene>
    <name evidence="7" type="ORF">EV702DRAFT_962216</name>
</gene>
<dbReference type="PANTHER" id="PTHR42790:SF19">
    <property type="entry name" value="KYNURENINE_ALPHA-AMINOADIPATE AMINOTRANSFERASE, MITOCHONDRIAL"/>
    <property type="match status" value="1"/>
</dbReference>
<evidence type="ECO:0000259" key="6">
    <source>
        <dbReference type="Pfam" id="PF00155"/>
    </source>
</evidence>
<keyword evidence="5" id="KW-0663">Pyridoxal phosphate</keyword>
<dbReference type="AlphaFoldDB" id="A0A9P7A4V8"/>
<keyword evidence="8" id="KW-1185">Reference proteome</keyword>
<evidence type="ECO:0000256" key="4">
    <source>
        <dbReference type="ARBA" id="ARBA00022679"/>
    </source>
</evidence>
<dbReference type="InterPro" id="IPR004839">
    <property type="entry name" value="Aminotransferase_I/II_large"/>
</dbReference>
<dbReference type="GO" id="GO:0008483">
    <property type="term" value="F:transaminase activity"/>
    <property type="evidence" value="ECO:0007669"/>
    <property type="project" value="UniProtKB-KW"/>
</dbReference>
<comment type="cofactor">
    <cofactor evidence="1">
        <name>pyridoxal 5'-phosphate</name>
        <dbReference type="ChEBI" id="CHEBI:597326"/>
    </cofactor>
</comment>
<sequence>MATHSDGILVSASGISTPVGANGYHAAEKVVKSLPADFYTGFLSDAAKERKPSPIRGLFPLENKPGVISLLAGKPNDAMFPFKSLSFNIASPTDPSQEQSISLSGKDLSAGLQYGPTGGLPRLLKWFIGLQGLSHGRKSGEGWSLSIGNGSQDSIYKAVNALVNPGDAVLVESPVYAGVIPMFKTLHCEQIEVETDADGVCSHLLRNILENWPVGKPKPKVLYTVPYGCNPTGMTATLERRKEVLQLAREHNFLILEDDPYFYLYFGKAARPLSYFQLELDEPEVGRVIRFDSFSKILSAGMRIGFASGPKPIIDAMDLHTGTANLQASSLIQAITLALVEEWGYNNFFAHTRAVADFYREKRDVFESALNAHLGGLAEWSTPEAGMFFWFKLLLLSPHQTPTGSADEGDSEDLIRTKAYEGGVLALPGTVFLPNGRKTAFVRASFSLCTEEQVNEALKRLRAVLLKERGQA</sequence>
<comment type="similarity">
    <text evidence="2">Belongs to the class-I pyridoxal-phosphate-dependent aminotransferase family.</text>
</comment>
<dbReference type="EMBL" id="JABBWD010000005">
    <property type="protein sequence ID" value="KAG1781775.1"/>
    <property type="molecule type" value="Genomic_DNA"/>
</dbReference>
<evidence type="ECO:0000256" key="3">
    <source>
        <dbReference type="ARBA" id="ARBA00022576"/>
    </source>
</evidence>
<keyword evidence="3" id="KW-0032">Aminotransferase</keyword>
<accession>A0A9P7A4V8</accession>
<dbReference type="GO" id="GO:0030170">
    <property type="term" value="F:pyridoxal phosphate binding"/>
    <property type="evidence" value="ECO:0007669"/>
    <property type="project" value="InterPro"/>
</dbReference>
<evidence type="ECO:0000313" key="7">
    <source>
        <dbReference type="EMBL" id="KAG1781775.1"/>
    </source>
</evidence>
<dbReference type="PANTHER" id="PTHR42790">
    <property type="entry name" value="AMINOTRANSFERASE"/>
    <property type="match status" value="1"/>
</dbReference>
<dbReference type="Proteomes" id="UP000714275">
    <property type="component" value="Unassembled WGS sequence"/>
</dbReference>
<keyword evidence="4 7" id="KW-0808">Transferase</keyword>
<dbReference type="Gene3D" id="3.40.640.10">
    <property type="entry name" value="Type I PLP-dependent aspartate aminotransferase-like (Major domain)"/>
    <property type="match status" value="1"/>
</dbReference>
<feature type="domain" description="Aminotransferase class I/classII large" evidence="6">
    <location>
        <begin position="112"/>
        <end position="461"/>
    </location>
</feature>
<evidence type="ECO:0000313" key="8">
    <source>
        <dbReference type="Proteomes" id="UP000714275"/>
    </source>
</evidence>
<dbReference type="CDD" id="cd00609">
    <property type="entry name" value="AAT_like"/>
    <property type="match status" value="1"/>
</dbReference>
<dbReference type="InterPro" id="IPR015424">
    <property type="entry name" value="PyrdxlP-dep_Trfase"/>
</dbReference>
<dbReference type="InterPro" id="IPR015421">
    <property type="entry name" value="PyrdxlP-dep_Trfase_major"/>
</dbReference>
<dbReference type="OrthoDB" id="691673at2759"/>
<name>A0A9P7A4V8_9AGAM</name>
<evidence type="ECO:0000256" key="5">
    <source>
        <dbReference type="ARBA" id="ARBA00022898"/>
    </source>
</evidence>
<organism evidence="7 8">
    <name type="scientific">Suillus placidus</name>
    <dbReference type="NCBI Taxonomy" id="48579"/>
    <lineage>
        <taxon>Eukaryota</taxon>
        <taxon>Fungi</taxon>
        <taxon>Dikarya</taxon>
        <taxon>Basidiomycota</taxon>
        <taxon>Agaricomycotina</taxon>
        <taxon>Agaricomycetes</taxon>
        <taxon>Agaricomycetidae</taxon>
        <taxon>Boletales</taxon>
        <taxon>Suillineae</taxon>
        <taxon>Suillaceae</taxon>
        <taxon>Suillus</taxon>
    </lineage>
</organism>
<dbReference type="Pfam" id="PF00155">
    <property type="entry name" value="Aminotran_1_2"/>
    <property type="match status" value="1"/>
</dbReference>
<dbReference type="InterPro" id="IPR050859">
    <property type="entry name" value="Class-I_PLP-dep_aminotransf"/>
</dbReference>
<dbReference type="GO" id="GO:1901605">
    <property type="term" value="P:alpha-amino acid metabolic process"/>
    <property type="evidence" value="ECO:0007669"/>
    <property type="project" value="TreeGrafter"/>
</dbReference>
<reference evidence="7" key="1">
    <citation type="journal article" date="2020" name="New Phytol.">
        <title>Comparative genomics reveals dynamic genome evolution in host specialist ectomycorrhizal fungi.</title>
        <authorList>
            <person name="Lofgren L.A."/>
            <person name="Nguyen N.H."/>
            <person name="Vilgalys R."/>
            <person name="Ruytinx J."/>
            <person name="Liao H.L."/>
            <person name="Branco S."/>
            <person name="Kuo A."/>
            <person name="LaButti K."/>
            <person name="Lipzen A."/>
            <person name="Andreopoulos W."/>
            <person name="Pangilinan J."/>
            <person name="Riley R."/>
            <person name="Hundley H."/>
            <person name="Na H."/>
            <person name="Barry K."/>
            <person name="Grigoriev I.V."/>
            <person name="Stajich J.E."/>
            <person name="Kennedy P.G."/>
        </authorList>
    </citation>
    <scope>NUCLEOTIDE SEQUENCE</scope>
    <source>
        <strain evidence="7">DOB743</strain>
    </source>
</reference>
<protein>
    <submittedName>
        <fullName evidence="7">PLP-dependent transferase</fullName>
    </submittedName>
</protein>